<keyword evidence="11" id="KW-1185">Reference proteome</keyword>
<dbReference type="GO" id="GO:0051539">
    <property type="term" value="F:4 iron, 4 sulfur cluster binding"/>
    <property type="evidence" value="ECO:0007669"/>
    <property type="project" value="UniProtKB-KW"/>
</dbReference>
<evidence type="ECO:0000256" key="6">
    <source>
        <dbReference type="ARBA" id="ARBA00023004"/>
    </source>
</evidence>
<sequence>MKTIIGTSNRIIEVNLSTGKTTEFQVDDNDRRRFLGGKGLGLKLLYDRMAPGIDPLGEENYLAFMMGVLMGTGAPCTGRFSAVTKSPLTGIMVHSSCGGPFGMALKTAGFDGLLVTGRAPSPVVLDIDEHGARIVDGAHCWGMDTRDAQEQLNPDGNAGVLAIGPAGENRVPIANVTSGHRYLGRGGLGAVMGSKNLKGVVARGKAVKIVPANMKLFSRAKKRAGSYINNNPVTADDYRHYGTSSHVNWCNDNGILPVNNFQGGSHPRAGQVSGEAMRQRYNARPSTCKPCSIMCGHKGTHADGSVHQIPEYETVGLLGPNLGIFDPDTITGFSDRCNLLGLDTISAGAVLAWCMEAGQKGLISTGLAFGSDQGILQALDDMAHRRGFGDEMANGTRRLSQRYGGADFAIQIKGLEMPAYDPRGSWGQGLAYAVANRGACHLSATTFALEVTFGFLNPYTVRAKARFVKFFENLYAAVNSLHTCQFTAYAYVLEPPIVKYTPKWLLGLTMQYLPGVAIMLMDVSIFSKLWRSVTGLRLNQWQMLRAGARIHVLERIMNTGEGISRKDDILPRRFLVEGRGCDTRKRTVPLQPMLDAYYRVRGYDAQGIPTPKTCRGLGIDAKSQIATDPRMGHFRMVSPGGKPFKRAYLAIMLLAVGRAIQAASRVDREVRRAFDTIPDGFTFALAVAPQGPAMVVGKNRAGQVKYLGGDPGERFVDLRLTIKNIEAAILLFTFQESTVTAVARDRMIVDGDIPAACTVVRILDMVEVFLLPRLLASLAVRRYPRWPPLRKYGGRLLIYLRTVAGF</sequence>
<dbReference type="SUPFAM" id="SSF48310">
    <property type="entry name" value="Aldehyde ferredoxin oxidoreductase, C-terminal domains"/>
    <property type="match status" value="1"/>
</dbReference>
<organism evidence="10 11">
    <name type="scientific">Desulfosarcina alkanivorans</name>
    <dbReference type="NCBI Taxonomy" id="571177"/>
    <lineage>
        <taxon>Bacteria</taxon>
        <taxon>Pseudomonadati</taxon>
        <taxon>Thermodesulfobacteriota</taxon>
        <taxon>Desulfobacteria</taxon>
        <taxon>Desulfobacterales</taxon>
        <taxon>Desulfosarcinaceae</taxon>
        <taxon>Desulfosarcina</taxon>
    </lineage>
</organism>
<proteinExistence type="inferred from homology"/>
<protein>
    <submittedName>
        <fullName evidence="10">Aldehyde ferredoxin oxidoreductase</fullName>
    </submittedName>
</protein>
<comment type="cofactor">
    <cofactor evidence="1">
        <name>[4Fe-4S] cluster</name>
        <dbReference type="ChEBI" id="CHEBI:49883"/>
    </cofactor>
</comment>
<evidence type="ECO:0000256" key="5">
    <source>
        <dbReference type="ARBA" id="ARBA00023002"/>
    </source>
</evidence>
<evidence type="ECO:0000256" key="2">
    <source>
        <dbReference type="ARBA" id="ARBA00011032"/>
    </source>
</evidence>
<evidence type="ECO:0000313" key="10">
    <source>
        <dbReference type="EMBL" id="BBO66837.1"/>
    </source>
</evidence>
<evidence type="ECO:0000256" key="7">
    <source>
        <dbReference type="ARBA" id="ARBA00023014"/>
    </source>
</evidence>
<comment type="cofactor">
    <cofactor evidence="8">
        <name>tungstopterin</name>
        <dbReference type="ChEBI" id="CHEBI:30402"/>
    </cofactor>
</comment>
<keyword evidence="4" id="KW-0479">Metal-binding</keyword>
<accession>A0A5K7YQF7</accession>
<feature type="domain" description="Aldehyde ferredoxin oxidoreductase N-terminal" evidence="9">
    <location>
        <begin position="9"/>
        <end position="206"/>
    </location>
</feature>
<gene>
    <name evidence="10" type="ORF">DSCA_07670</name>
</gene>
<dbReference type="RefSeq" id="WP_155315163.1">
    <property type="nucleotide sequence ID" value="NZ_AP021874.1"/>
</dbReference>
<dbReference type="InterPro" id="IPR036021">
    <property type="entry name" value="Tungsten_al_ferr_oxy-like_C"/>
</dbReference>
<dbReference type="PANTHER" id="PTHR30038:SF7">
    <property type="entry name" value="TUNGSTEN-CONTAINING GLYCERALDEHYDE-3-PHOSPHATE:FERREDOXIN OXIDOREDUCTASE"/>
    <property type="match status" value="1"/>
</dbReference>
<evidence type="ECO:0000313" key="11">
    <source>
        <dbReference type="Proteomes" id="UP000427906"/>
    </source>
</evidence>
<dbReference type="Gene3D" id="3.60.9.10">
    <property type="entry name" value="Aldehyde ferredoxin oxidoreductase, N-terminal domain"/>
    <property type="match status" value="1"/>
</dbReference>
<dbReference type="Gene3D" id="1.10.599.10">
    <property type="entry name" value="Aldehyde Ferredoxin Oxidoreductase Protein, subunit A, domain 3"/>
    <property type="match status" value="1"/>
</dbReference>
<dbReference type="InterPro" id="IPR013984">
    <property type="entry name" value="Ald_Fedxn_OxRdtase_dom2"/>
</dbReference>
<evidence type="ECO:0000256" key="8">
    <source>
        <dbReference type="ARBA" id="ARBA00049934"/>
    </source>
</evidence>
<evidence type="ECO:0000256" key="3">
    <source>
        <dbReference type="ARBA" id="ARBA00022485"/>
    </source>
</evidence>
<keyword evidence="7" id="KW-0411">Iron-sulfur</keyword>
<dbReference type="InterPro" id="IPR013985">
    <property type="entry name" value="Ald_Fedxn_OxRdtase_dom3"/>
</dbReference>
<dbReference type="Proteomes" id="UP000427906">
    <property type="component" value="Chromosome"/>
</dbReference>
<dbReference type="InterPro" id="IPR001203">
    <property type="entry name" value="OxRdtase_Ald_Fedxn_C"/>
</dbReference>
<keyword evidence="3" id="KW-0004">4Fe-4S</keyword>
<dbReference type="GO" id="GO:0016625">
    <property type="term" value="F:oxidoreductase activity, acting on the aldehyde or oxo group of donors, iron-sulfur protein as acceptor"/>
    <property type="evidence" value="ECO:0007669"/>
    <property type="project" value="InterPro"/>
</dbReference>
<dbReference type="SUPFAM" id="SSF56228">
    <property type="entry name" value="Aldehyde ferredoxin oxidoreductase, N-terminal domain"/>
    <property type="match status" value="1"/>
</dbReference>
<comment type="similarity">
    <text evidence="2">Belongs to the AOR/FOR family.</text>
</comment>
<dbReference type="PANTHER" id="PTHR30038">
    <property type="entry name" value="ALDEHYDE FERREDOXIN OXIDOREDUCTASE"/>
    <property type="match status" value="1"/>
</dbReference>
<dbReference type="GO" id="GO:0009055">
    <property type="term" value="F:electron transfer activity"/>
    <property type="evidence" value="ECO:0007669"/>
    <property type="project" value="InterPro"/>
</dbReference>
<reference evidence="10 11" key="1">
    <citation type="submission" date="2019-11" db="EMBL/GenBank/DDBJ databases">
        <title>Comparative genomics of hydrocarbon-degrading Desulfosarcina strains.</title>
        <authorList>
            <person name="Watanabe M."/>
            <person name="Kojima H."/>
            <person name="Fukui M."/>
        </authorList>
    </citation>
    <scope>NUCLEOTIDE SEQUENCE [LARGE SCALE GENOMIC DNA]</scope>
    <source>
        <strain evidence="10 11">PL12</strain>
    </source>
</reference>
<evidence type="ECO:0000259" key="9">
    <source>
        <dbReference type="SMART" id="SM00790"/>
    </source>
</evidence>
<keyword evidence="6" id="KW-0408">Iron</keyword>
<dbReference type="Pfam" id="PF01314">
    <property type="entry name" value="AFOR_C"/>
    <property type="match status" value="1"/>
</dbReference>
<dbReference type="SMART" id="SM00790">
    <property type="entry name" value="AFOR_N"/>
    <property type="match status" value="1"/>
</dbReference>
<dbReference type="Gene3D" id="1.10.569.10">
    <property type="entry name" value="Aldehyde Ferredoxin Oxidoreductase Protein, subunit A, domain 2"/>
    <property type="match status" value="1"/>
</dbReference>
<dbReference type="EMBL" id="AP021874">
    <property type="protein sequence ID" value="BBO66837.1"/>
    <property type="molecule type" value="Genomic_DNA"/>
</dbReference>
<dbReference type="InterPro" id="IPR013983">
    <property type="entry name" value="Ald_Fedxn_OxRdtase_N"/>
</dbReference>
<evidence type="ECO:0000256" key="4">
    <source>
        <dbReference type="ARBA" id="ARBA00022723"/>
    </source>
</evidence>
<dbReference type="KEGG" id="dalk:DSCA_07670"/>
<keyword evidence="5" id="KW-0560">Oxidoreductase</keyword>
<dbReference type="InterPro" id="IPR051919">
    <property type="entry name" value="W-dependent_AOR"/>
</dbReference>
<dbReference type="InterPro" id="IPR036503">
    <property type="entry name" value="Ald_Fedxn_OxRdtase_N_sf"/>
</dbReference>
<dbReference type="GO" id="GO:0046872">
    <property type="term" value="F:metal ion binding"/>
    <property type="evidence" value="ECO:0007669"/>
    <property type="project" value="UniProtKB-KW"/>
</dbReference>
<evidence type="ECO:0000256" key="1">
    <source>
        <dbReference type="ARBA" id="ARBA00001966"/>
    </source>
</evidence>
<name>A0A5K7YQF7_9BACT</name>
<dbReference type="Pfam" id="PF02730">
    <property type="entry name" value="AFOR_N"/>
    <property type="match status" value="1"/>
</dbReference>
<dbReference type="OrthoDB" id="9763894at2"/>
<dbReference type="AlphaFoldDB" id="A0A5K7YQF7"/>